<dbReference type="InterPro" id="IPR000847">
    <property type="entry name" value="LysR_HTH_N"/>
</dbReference>
<protein>
    <submittedName>
        <fullName evidence="5">Transcriptional regulator MetR</fullName>
    </submittedName>
</protein>
<dbReference type="GO" id="GO:0003677">
    <property type="term" value="F:DNA binding"/>
    <property type="evidence" value="ECO:0007669"/>
    <property type="project" value="UniProtKB-KW"/>
</dbReference>
<dbReference type="OrthoDB" id="79118at2"/>
<keyword evidence="3" id="KW-0238">DNA-binding</keyword>
<name>A0A1Y4SRX1_9FIRM</name>
<dbReference type="PANTHER" id="PTHR30346:SF28">
    <property type="entry name" value="HTH-TYPE TRANSCRIPTIONAL REGULATOR CYNR"/>
    <property type="match status" value="1"/>
</dbReference>
<dbReference type="FunFam" id="1.10.10.10:FF:000001">
    <property type="entry name" value="LysR family transcriptional regulator"/>
    <property type="match status" value="1"/>
</dbReference>
<evidence type="ECO:0000256" key="1">
    <source>
        <dbReference type="ARBA" id="ARBA00009437"/>
    </source>
</evidence>
<dbReference type="EMBL" id="NFLJ01000041">
    <property type="protein sequence ID" value="OUQ32675.1"/>
    <property type="molecule type" value="Genomic_DNA"/>
</dbReference>
<dbReference type="GO" id="GO:0003700">
    <property type="term" value="F:DNA-binding transcription factor activity"/>
    <property type="evidence" value="ECO:0007669"/>
    <property type="project" value="InterPro"/>
</dbReference>
<proteinExistence type="inferred from homology"/>
<dbReference type="Pfam" id="PF00126">
    <property type="entry name" value="HTH_1"/>
    <property type="match status" value="1"/>
</dbReference>
<accession>A0A1Y4SRX1</accession>
<evidence type="ECO:0000256" key="3">
    <source>
        <dbReference type="ARBA" id="ARBA00023125"/>
    </source>
</evidence>
<dbReference type="AlphaFoldDB" id="A0A1Y4SRX1"/>
<keyword evidence="4" id="KW-0804">Transcription</keyword>
<dbReference type="InterPro" id="IPR036390">
    <property type="entry name" value="WH_DNA-bd_sf"/>
</dbReference>
<dbReference type="PANTHER" id="PTHR30346">
    <property type="entry name" value="TRANSCRIPTIONAL DUAL REGULATOR HCAR-RELATED"/>
    <property type="match status" value="1"/>
</dbReference>
<dbReference type="Gene3D" id="3.40.190.290">
    <property type="match status" value="1"/>
</dbReference>
<dbReference type="InterPro" id="IPR005119">
    <property type="entry name" value="LysR_subst-bd"/>
</dbReference>
<keyword evidence="2" id="KW-0805">Transcription regulation</keyword>
<evidence type="ECO:0000313" key="6">
    <source>
        <dbReference type="Proteomes" id="UP000195305"/>
    </source>
</evidence>
<dbReference type="InterPro" id="IPR036388">
    <property type="entry name" value="WH-like_DNA-bd_sf"/>
</dbReference>
<comment type="similarity">
    <text evidence="1">Belongs to the LysR transcriptional regulatory family.</text>
</comment>
<reference evidence="5 6" key="1">
    <citation type="journal article" date="2018" name="BMC Genomics">
        <title>Whole genome sequencing and function prediction of 133 gut anaerobes isolated from chicken caecum in pure cultures.</title>
        <authorList>
            <person name="Medvecky M."/>
            <person name="Cejkova D."/>
            <person name="Polansky O."/>
            <person name="Karasova D."/>
            <person name="Kubasova T."/>
            <person name="Cizek A."/>
            <person name="Rychlik I."/>
        </authorList>
    </citation>
    <scope>NUCLEOTIDE SEQUENCE [LARGE SCALE GENOMIC DNA]</scope>
    <source>
        <strain evidence="5 6">An13</strain>
    </source>
</reference>
<dbReference type="RefSeq" id="WP_087359569.1">
    <property type="nucleotide sequence ID" value="NZ_JAUDCK010000001.1"/>
</dbReference>
<dbReference type="SUPFAM" id="SSF46785">
    <property type="entry name" value="Winged helix' DNA-binding domain"/>
    <property type="match status" value="1"/>
</dbReference>
<comment type="caution">
    <text evidence="5">The sequence shown here is derived from an EMBL/GenBank/DDBJ whole genome shotgun (WGS) entry which is preliminary data.</text>
</comment>
<dbReference type="PROSITE" id="PS50931">
    <property type="entry name" value="HTH_LYSR"/>
    <property type="match status" value="1"/>
</dbReference>
<dbReference type="Proteomes" id="UP000195305">
    <property type="component" value="Unassembled WGS sequence"/>
</dbReference>
<dbReference type="Gene3D" id="1.10.10.10">
    <property type="entry name" value="Winged helix-like DNA-binding domain superfamily/Winged helix DNA-binding domain"/>
    <property type="match status" value="1"/>
</dbReference>
<dbReference type="GO" id="GO:0032993">
    <property type="term" value="C:protein-DNA complex"/>
    <property type="evidence" value="ECO:0007669"/>
    <property type="project" value="TreeGrafter"/>
</dbReference>
<evidence type="ECO:0000256" key="4">
    <source>
        <dbReference type="ARBA" id="ARBA00023163"/>
    </source>
</evidence>
<evidence type="ECO:0000256" key="2">
    <source>
        <dbReference type="ARBA" id="ARBA00023015"/>
    </source>
</evidence>
<evidence type="ECO:0000313" key="5">
    <source>
        <dbReference type="EMBL" id="OUQ32675.1"/>
    </source>
</evidence>
<sequence>MIELEQLQHLVTFQECQTLSKAAKQLHISQPVLTRSMQKLEEELEVNLFNRTKNKIAFNETGLLAVSLAKRILDDTKDMKKQLVDFDRKLHTFAIGSCAPAPLSYLSRKFSQFYPQRTLLTEIKDMHILIKGLKEKDYTIIIMPYDIEDEQIESIPFMEEQLFFSLPLTHPLAHKKSISLKEMDGEKMLLMSNIGFWNDMHKKTMPHTKFLIQNDRSVFYDLVELSTLPSFTSDYVMKTEIMPQNRVIIPISDAQSHATFYCWYLRENESQLRTLLYHL</sequence>
<dbReference type="Pfam" id="PF03466">
    <property type="entry name" value="LysR_substrate"/>
    <property type="match status" value="1"/>
</dbReference>
<keyword evidence="6" id="KW-1185">Reference proteome</keyword>
<organism evidence="5 6">
    <name type="scientific">Massilimicrobiota timonensis</name>
    <dbReference type="NCBI Taxonomy" id="1776392"/>
    <lineage>
        <taxon>Bacteria</taxon>
        <taxon>Bacillati</taxon>
        <taxon>Bacillota</taxon>
        <taxon>Erysipelotrichia</taxon>
        <taxon>Erysipelotrichales</taxon>
        <taxon>Erysipelotrichaceae</taxon>
        <taxon>Massilimicrobiota</taxon>
    </lineage>
</organism>
<gene>
    <name evidence="5" type="ORF">B5E75_12095</name>
</gene>
<dbReference type="SUPFAM" id="SSF53850">
    <property type="entry name" value="Periplasmic binding protein-like II"/>
    <property type="match status" value="1"/>
</dbReference>
<dbReference type="PRINTS" id="PR00039">
    <property type="entry name" value="HTHLYSR"/>
</dbReference>